<gene>
    <name evidence="1" type="ORF">AcetOrient_orf04192</name>
</gene>
<evidence type="ECO:0000313" key="1">
    <source>
        <dbReference type="EMBL" id="BBC81102.1"/>
    </source>
</evidence>
<proteinExistence type="predicted"/>
<sequence length="39" mass="4128">MTARFSFLPLKATLAALSPMLAPHASTFSLHVLAQGMQA</sequence>
<dbReference type="GO" id="GO:0016787">
    <property type="term" value="F:hydrolase activity"/>
    <property type="evidence" value="ECO:0007669"/>
    <property type="project" value="UniProtKB-KW"/>
</dbReference>
<name>A0A2Z5ZK11_9PROT</name>
<reference evidence="1 2" key="1">
    <citation type="submission" date="2018-02" db="EMBL/GenBank/DDBJ databases">
        <title>Acetobacter orientalis genome.</title>
        <authorList>
            <person name="Nakashima N."/>
            <person name="Tamura T."/>
        </authorList>
    </citation>
    <scope>NUCLEOTIDE SEQUENCE [LARGE SCALE GENOMIC DNA]</scope>
    <source>
        <strain evidence="1 2">FAN1</strain>
    </source>
</reference>
<keyword evidence="1" id="KW-0378">Hydrolase</keyword>
<protein>
    <submittedName>
        <fullName evidence="1">Glycoside hydrolase family 76 protein</fullName>
    </submittedName>
</protein>
<dbReference type="KEGG" id="aot:AcetOri_orf04192"/>
<dbReference type="EMBL" id="AP018515">
    <property type="protein sequence ID" value="BBC81102.1"/>
    <property type="molecule type" value="Genomic_DNA"/>
</dbReference>
<evidence type="ECO:0000313" key="2">
    <source>
        <dbReference type="Proteomes" id="UP000270034"/>
    </source>
</evidence>
<dbReference type="AlphaFoldDB" id="A0A2Z5ZK11"/>
<organism evidence="1 2">
    <name type="scientific">Acetobacter orientalis</name>
    <dbReference type="NCBI Taxonomy" id="146474"/>
    <lineage>
        <taxon>Bacteria</taxon>
        <taxon>Pseudomonadati</taxon>
        <taxon>Pseudomonadota</taxon>
        <taxon>Alphaproteobacteria</taxon>
        <taxon>Acetobacterales</taxon>
        <taxon>Acetobacteraceae</taxon>
        <taxon>Acetobacter</taxon>
    </lineage>
</organism>
<dbReference type="Proteomes" id="UP000270034">
    <property type="component" value="Chromosome"/>
</dbReference>
<accession>A0A2Z5ZK11</accession>